<gene>
    <name evidence="1" type="ORF">CJ030_MR5G011908</name>
</gene>
<organism evidence="1 2">
    <name type="scientific">Morella rubra</name>
    <name type="common">Chinese bayberry</name>
    <dbReference type="NCBI Taxonomy" id="262757"/>
    <lineage>
        <taxon>Eukaryota</taxon>
        <taxon>Viridiplantae</taxon>
        <taxon>Streptophyta</taxon>
        <taxon>Embryophyta</taxon>
        <taxon>Tracheophyta</taxon>
        <taxon>Spermatophyta</taxon>
        <taxon>Magnoliopsida</taxon>
        <taxon>eudicotyledons</taxon>
        <taxon>Gunneridae</taxon>
        <taxon>Pentapetalae</taxon>
        <taxon>rosids</taxon>
        <taxon>fabids</taxon>
        <taxon>Fagales</taxon>
        <taxon>Myricaceae</taxon>
        <taxon>Morella</taxon>
    </lineage>
</organism>
<proteinExistence type="predicted"/>
<accession>A0A6A1VLW9</accession>
<evidence type="ECO:0000313" key="1">
    <source>
        <dbReference type="EMBL" id="KAB1212808.1"/>
    </source>
</evidence>
<comment type="caution">
    <text evidence="1">The sequence shown here is derived from an EMBL/GenBank/DDBJ whole genome shotgun (WGS) entry which is preliminary data.</text>
</comment>
<keyword evidence="2" id="KW-1185">Reference proteome</keyword>
<sequence length="225" mass="25697">MKPPKSFPPVISPRNLLNSLKVQGAISCCIVFQKRGIIFIVFYAKSCKRATCTTRTGTGSLSQEQEVTDSMMTMERRMEYLRGRPVAKKRAVTLSDFDNLLHEEHSLYQLFEYQGFLHQLSWTEGFCVDAVVQDFFCALVSVDRAPEVQLESMEEQLKELRTAFDGECTVTMLRNKSVVAHMANVNEQLEDIKKTLDDFKMEADPQRIPGDIPDDVATFRDAVRR</sequence>
<evidence type="ECO:0000313" key="2">
    <source>
        <dbReference type="Proteomes" id="UP000516437"/>
    </source>
</evidence>
<dbReference type="EMBL" id="RXIC02000023">
    <property type="protein sequence ID" value="KAB1212808.1"/>
    <property type="molecule type" value="Genomic_DNA"/>
</dbReference>
<dbReference type="Proteomes" id="UP000516437">
    <property type="component" value="Chromosome 5"/>
</dbReference>
<name>A0A6A1VLW9_9ROSI</name>
<protein>
    <submittedName>
        <fullName evidence="1">Uncharacterized protein</fullName>
    </submittedName>
</protein>
<reference evidence="1 2" key="1">
    <citation type="journal article" date="2019" name="Plant Biotechnol. J.">
        <title>The red bayberry genome and genetic basis of sex determination.</title>
        <authorList>
            <person name="Jia H.M."/>
            <person name="Jia H.J."/>
            <person name="Cai Q.L."/>
            <person name="Wang Y."/>
            <person name="Zhao H.B."/>
            <person name="Yang W.F."/>
            <person name="Wang G.Y."/>
            <person name="Li Y.H."/>
            <person name="Zhan D.L."/>
            <person name="Shen Y.T."/>
            <person name="Niu Q.F."/>
            <person name="Chang L."/>
            <person name="Qiu J."/>
            <person name="Zhao L."/>
            <person name="Xie H.B."/>
            <person name="Fu W.Y."/>
            <person name="Jin J."/>
            <person name="Li X.W."/>
            <person name="Jiao Y."/>
            <person name="Zhou C.C."/>
            <person name="Tu T."/>
            <person name="Chai C.Y."/>
            <person name="Gao J.L."/>
            <person name="Fan L.J."/>
            <person name="van de Weg E."/>
            <person name="Wang J.Y."/>
            <person name="Gao Z.S."/>
        </authorList>
    </citation>
    <scope>NUCLEOTIDE SEQUENCE [LARGE SCALE GENOMIC DNA]</scope>
    <source>
        <tissue evidence="1">Leaves</tissue>
    </source>
</reference>
<dbReference type="AlphaFoldDB" id="A0A6A1VLW9"/>